<evidence type="ECO:0000313" key="1">
    <source>
        <dbReference type="EMBL" id="RON20872.1"/>
    </source>
</evidence>
<dbReference type="EMBL" id="MOBK01000006">
    <property type="protein sequence ID" value="RON20872.1"/>
    <property type="molecule type" value="Genomic_DNA"/>
</dbReference>
<dbReference type="AlphaFoldDB" id="A0A423I631"/>
<evidence type="ECO:0000313" key="2">
    <source>
        <dbReference type="Proteomes" id="UP000285636"/>
    </source>
</evidence>
<sequence length="104" mass="11190">MGAIDRSSHQAWAERFVDTAFAFKLSQVVEPAYVVITEKDLWDSAAPTSANHFIPHRCGLYVDFGIANAFGIKQLLGSTAVRAGTGGVHSDFKHGGYSVNSFGD</sequence>
<name>A0A423I631_9PSED</name>
<comment type="caution">
    <text evidence="1">The sequence shown here is derived from an EMBL/GenBank/DDBJ whole genome shotgun (WGS) entry which is preliminary data.</text>
</comment>
<dbReference type="Proteomes" id="UP000285636">
    <property type="component" value="Unassembled WGS sequence"/>
</dbReference>
<proteinExistence type="predicted"/>
<organism evidence="1 2">
    <name type="scientific">Pseudomonas brassicacearum</name>
    <dbReference type="NCBI Taxonomy" id="930166"/>
    <lineage>
        <taxon>Bacteria</taxon>
        <taxon>Pseudomonadati</taxon>
        <taxon>Pseudomonadota</taxon>
        <taxon>Gammaproteobacteria</taxon>
        <taxon>Pseudomonadales</taxon>
        <taxon>Pseudomonadaceae</taxon>
        <taxon>Pseudomonas</taxon>
    </lineage>
</organism>
<reference evidence="1 2" key="1">
    <citation type="submission" date="2016-10" db="EMBL/GenBank/DDBJ databases">
        <title>Comparative genome analysis of multiple Pseudomonas spp. focuses on biocontrol and plant growth promoting traits.</title>
        <authorList>
            <person name="Tao X.-Y."/>
            <person name="Taylor C.G."/>
        </authorList>
    </citation>
    <scope>NUCLEOTIDE SEQUENCE [LARGE SCALE GENOMIC DNA]</scope>
    <source>
        <strain evidence="1 2">38D7</strain>
    </source>
</reference>
<gene>
    <name evidence="1" type="ORF">BK660_17685</name>
</gene>
<accession>A0A423I631</accession>
<protein>
    <submittedName>
        <fullName evidence="1">Uncharacterized protein</fullName>
    </submittedName>
</protein>